<keyword evidence="10" id="KW-1185">Reference proteome</keyword>
<feature type="transmembrane region" description="Helical" evidence="7">
    <location>
        <begin position="131"/>
        <end position="150"/>
    </location>
</feature>
<keyword evidence="6 7" id="KW-0472">Membrane</keyword>
<evidence type="ECO:0000256" key="6">
    <source>
        <dbReference type="ARBA" id="ARBA00023136"/>
    </source>
</evidence>
<keyword evidence="5 7" id="KW-1133">Transmembrane helix</keyword>
<comment type="similarity">
    <text evidence="7">Belongs to the binding-protein-dependent transport system permease family.</text>
</comment>
<reference evidence="10" key="1">
    <citation type="journal article" date="2019" name="Int. J. Syst. Evol. Microbiol.">
        <title>The Global Catalogue of Microorganisms (GCM) 10K type strain sequencing project: providing services to taxonomists for standard genome sequencing and annotation.</title>
        <authorList>
            <consortium name="The Broad Institute Genomics Platform"/>
            <consortium name="The Broad Institute Genome Sequencing Center for Infectious Disease"/>
            <person name="Wu L."/>
            <person name="Ma J."/>
        </authorList>
    </citation>
    <scope>NUCLEOTIDE SEQUENCE [LARGE SCALE GENOMIC DNA]</scope>
    <source>
        <strain evidence="10">JCM 18063</strain>
    </source>
</reference>
<name>A0ABP8YNZ8_9MICO</name>
<proteinExistence type="inferred from homology"/>
<feature type="transmembrane region" description="Helical" evidence="7">
    <location>
        <begin position="99"/>
        <end position="119"/>
    </location>
</feature>
<keyword evidence="3" id="KW-1003">Cell membrane</keyword>
<evidence type="ECO:0000313" key="9">
    <source>
        <dbReference type="EMBL" id="GAA4733726.1"/>
    </source>
</evidence>
<gene>
    <name evidence="9" type="ORF">GCM10023216_27780</name>
</gene>
<dbReference type="InterPro" id="IPR000515">
    <property type="entry name" value="MetI-like"/>
</dbReference>
<dbReference type="PANTHER" id="PTHR30151">
    <property type="entry name" value="ALKANE SULFONATE ABC TRANSPORTER-RELATED, MEMBRANE SUBUNIT"/>
    <property type="match status" value="1"/>
</dbReference>
<dbReference type="InterPro" id="IPR035906">
    <property type="entry name" value="MetI-like_sf"/>
</dbReference>
<accession>A0ABP8YNZ8</accession>
<organism evidence="9 10">
    <name type="scientific">Isoptericola chiayiensis</name>
    <dbReference type="NCBI Taxonomy" id="579446"/>
    <lineage>
        <taxon>Bacteria</taxon>
        <taxon>Bacillati</taxon>
        <taxon>Actinomycetota</taxon>
        <taxon>Actinomycetes</taxon>
        <taxon>Micrococcales</taxon>
        <taxon>Promicromonosporaceae</taxon>
        <taxon>Isoptericola</taxon>
    </lineage>
</organism>
<evidence type="ECO:0000256" key="4">
    <source>
        <dbReference type="ARBA" id="ARBA00022692"/>
    </source>
</evidence>
<feature type="transmembrane region" description="Helical" evidence="7">
    <location>
        <begin position="228"/>
        <end position="249"/>
    </location>
</feature>
<dbReference type="RefSeq" id="WP_172152287.1">
    <property type="nucleotide sequence ID" value="NZ_BAABID010000014.1"/>
</dbReference>
<evidence type="ECO:0000256" key="1">
    <source>
        <dbReference type="ARBA" id="ARBA00004651"/>
    </source>
</evidence>
<feature type="transmembrane region" description="Helical" evidence="7">
    <location>
        <begin position="12"/>
        <end position="36"/>
    </location>
</feature>
<dbReference type="Gene3D" id="1.10.3720.10">
    <property type="entry name" value="MetI-like"/>
    <property type="match status" value="1"/>
</dbReference>
<dbReference type="PROSITE" id="PS50928">
    <property type="entry name" value="ABC_TM1"/>
    <property type="match status" value="1"/>
</dbReference>
<dbReference type="CDD" id="cd06261">
    <property type="entry name" value="TM_PBP2"/>
    <property type="match status" value="1"/>
</dbReference>
<dbReference type="EMBL" id="BAABID010000014">
    <property type="protein sequence ID" value="GAA4733726.1"/>
    <property type="molecule type" value="Genomic_DNA"/>
</dbReference>
<dbReference type="Proteomes" id="UP001500956">
    <property type="component" value="Unassembled WGS sequence"/>
</dbReference>
<keyword evidence="2 7" id="KW-0813">Transport</keyword>
<evidence type="ECO:0000256" key="5">
    <source>
        <dbReference type="ARBA" id="ARBA00022989"/>
    </source>
</evidence>
<evidence type="ECO:0000256" key="3">
    <source>
        <dbReference type="ARBA" id="ARBA00022475"/>
    </source>
</evidence>
<feature type="transmembrane region" description="Helical" evidence="7">
    <location>
        <begin position="71"/>
        <end position="92"/>
    </location>
</feature>
<evidence type="ECO:0000313" key="10">
    <source>
        <dbReference type="Proteomes" id="UP001500956"/>
    </source>
</evidence>
<evidence type="ECO:0000259" key="8">
    <source>
        <dbReference type="PROSITE" id="PS50928"/>
    </source>
</evidence>
<evidence type="ECO:0000256" key="2">
    <source>
        <dbReference type="ARBA" id="ARBA00022448"/>
    </source>
</evidence>
<comment type="caution">
    <text evidence="9">The sequence shown here is derived from an EMBL/GenBank/DDBJ whole genome shotgun (WGS) entry which is preliminary data.</text>
</comment>
<feature type="domain" description="ABC transmembrane type-1" evidence="8">
    <location>
        <begin position="60"/>
        <end position="244"/>
    </location>
</feature>
<feature type="transmembrane region" description="Helical" evidence="7">
    <location>
        <begin position="171"/>
        <end position="202"/>
    </location>
</feature>
<evidence type="ECO:0000256" key="7">
    <source>
        <dbReference type="RuleBase" id="RU363032"/>
    </source>
</evidence>
<dbReference type="PANTHER" id="PTHR30151:SF41">
    <property type="entry name" value="ABC TRANSPORTER PERMEASE PROTEIN"/>
    <property type="match status" value="1"/>
</dbReference>
<keyword evidence="4 7" id="KW-0812">Transmembrane</keyword>
<comment type="subcellular location">
    <subcellularLocation>
        <location evidence="1 7">Cell membrane</location>
        <topology evidence="1 7">Multi-pass membrane protein</topology>
    </subcellularLocation>
</comment>
<dbReference type="Pfam" id="PF00528">
    <property type="entry name" value="BPD_transp_1"/>
    <property type="match status" value="1"/>
</dbReference>
<dbReference type="SUPFAM" id="SSF161098">
    <property type="entry name" value="MetI-like"/>
    <property type="match status" value="1"/>
</dbReference>
<protein>
    <recommendedName>
        <fullName evidence="8">ABC transmembrane type-1 domain-containing protein</fullName>
    </recommendedName>
</protein>
<sequence length="260" mass="26788">MTRSATTTWRRVEVVLAPVLLGLLALAAWEAAVVVLELRPFVVPSPSAIGAELTGNVGIIATAALSTALNAWWGLVIGVVGALVAAAVSAAVRTLDEMSAPLAAAAAVVPIVALAPVLYTMFGANVQTARVAIAAIVSFVPVYVNTLRGLRTVAPVHRDLLRAYAATRRQATLTVTLPGALPFFFSGLRVATSLAVISALVAEYFGGPVDGLGKAITSAVSSSNYPLAWAYVVGAVVVGLLFFCGSSGLERAVLHRRSGR</sequence>